<dbReference type="GO" id="GO:0071897">
    <property type="term" value="P:DNA biosynthetic process"/>
    <property type="evidence" value="ECO:0007669"/>
    <property type="project" value="UniProtKB-ARBA"/>
</dbReference>
<keyword evidence="3" id="KW-1185">Reference proteome</keyword>
<protein>
    <submittedName>
        <fullName evidence="2">115 kDa protein in type-1 retrotransposable element R1DM</fullName>
    </submittedName>
</protein>
<dbReference type="OrthoDB" id="411871at2759"/>
<dbReference type="InterPro" id="IPR043502">
    <property type="entry name" value="DNA/RNA_pol_sf"/>
</dbReference>
<dbReference type="AlphaFoldDB" id="A0A4C1Z888"/>
<reference evidence="2 3" key="1">
    <citation type="journal article" date="2019" name="Commun. Biol.">
        <title>The bagworm genome reveals a unique fibroin gene that provides high tensile strength.</title>
        <authorList>
            <person name="Kono N."/>
            <person name="Nakamura H."/>
            <person name="Ohtoshi R."/>
            <person name="Tomita M."/>
            <person name="Numata K."/>
            <person name="Arakawa K."/>
        </authorList>
    </citation>
    <scope>NUCLEOTIDE SEQUENCE [LARGE SCALE GENOMIC DNA]</scope>
</reference>
<organism evidence="2 3">
    <name type="scientific">Eumeta variegata</name>
    <name type="common">Bagworm moth</name>
    <name type="synonym">Eumeta japonica</name>
    <dbReference type="NCBI Taxonomy" id="151549"/>
    <lineage>
        <taxon>Eukaryota</taxon>
        <taxon>Metazoa</taxon>
        <taxon>Ecdysozoa</taxon>
        <taxon>Arthropoda</taxon>
        <taxon>Hexapoda</taxon>
        <taxon>Insecta</taxon>
        <taxon>Pterygota</taxon>
        <taxon>Neoptera</taxon>
        <taxon>Endopterygota</taxon>
        <taxon>Lepidoptera</taxon>
        <taxon>Glossata</taxon>
        <taxon>Ditrysia</taxon>
        <taxon>Tineoidea</taxon>
        <taxon>Psychidae</taxon>
        <taxon>Oiketicinae</taxon>
        <taxon>Eumeta</taxon>
    </lineage>
</organism>
<comment type="caution">
    <text evidence="2">The sequence shown here is derived from an EMBL/GenBank/DDBJ whole genome shotgun (WGS) entry which is preliminary data.</text>
</comment>
<dbReference type="Proteomes" id="UP000299102">
    <property type="component" value="Unassembled WGS sequence"/>
</dbReference>
<sequence>MQPAFGCERNTIKLRDGQRLWDGIYRVIRETGKNREDVLLKTDLGQILGPDESATLLAETFFPDDRVDTDDPYHTEVRRRTDGDSQPPEASEDLPRVNPSFTGAEVRSALKAFHPRKARGIDGFMSDKCQAAIFQDLGLFLEMANNCLELRYFPRTWKVAAIKMIPKAGKEDYGRPKYRPIGLLPVLGKTVESMLVGRLQWHLLPKLQATQYGFTPQRRTEDALYYLMAYTYKDFNFKKSF</sequence>
<dbReference type="STRING" id="151549.A0A4C1Z888"/>
<accession>A0A4C1Z888</accession>
<gene>
    <name evidence="2" type="ORF">EVAR_90284_1</name>
</gene>
<evidence type="ECO:0000313" key="2">
    <source>
        <dbReference type="EMBL" id="GBP83129.1"/>
    </source>
</evidence>
<dbReference type="EMBL" id="BGZK01001606">
    <property type="protein sequence ID" value="GBP83129.1"/>
    <property type="molecule type" value="Genomic_DNA"/>
</dbReference>
<dbReference type="PANTHER" id="PTHR19446">
    <property type="entry name" value="REVERSE TRANSCRIPTASES"/>
    <property type="match status" value="1"/>
</dbReference>
<dbReference type="SUPFAM" id="SSF56672">
    <property type="entry name" value="DNA/RNA polymerases"/>
    <property type="match status" value="1"/>
</dbReference>
<feature type="compositionally biased region" description="Basic and acidic residues" evidence="1">
    <location>
        <begin position="65"/>
        <end position="83"/>
    </location>
</feature>
<evidence type="ECO:0000256" key="1">
    <source>
        <dbReference type="SAM" id="MobiDB-lite"/>
    </source>
</evidence>
<evidence type="ECO:0000313" key="3">
    <source>
        <dbReference type="Proteomes" id="UP000299102"/>
    </source>
</evidence>
<name>A0A4C1Z888_EUMVA</name>
<proteinExistence type="predicted"/>
<feature type="region of interest" description="Disordered" evidence="1">
    <location>
        <begin position="65"/>
        <end position="98"/>
    </location>
</feature>